<dbReference type="Proteomes" id="UP000011083">
    <property type="component" value="Unassembled WGS sequence"/>
</dbReference>
<dbReference type="EMBL" id="KB008103">
    <property type="protein sequence ID" value="ELR12603.1"/>
    <property type="molecule type" value="Genomic_DNA"/>
</dbReference>
<dbReference type="VEuPathDB" id="AmoebaDB:ACA1_091030"/>
<dbReference type="RefSeq" id="XP_004334616.1">
    <property type="nucleotide sequence ID" value="XM_004334568.1"/>
</dbReference>
<reference evidence="2 3" key="1">
    <citation type="journal article" date="2013" name="Genome Biol.">
        <title>Genome of Acanthamoeba castellanii highlights extensive lateral gene transfer and early evolution of tyrosine kinase signaling.</title>
        <authorList>
            <person name="Clarke M."/>
            <person name="Lohan A.J."/>
            <person name="Liu B."/>
            <person name="Lagkouvardos I."/>
            <person name="Roy S."/>
            <person name="Zafar N."/>
            <person name="Bertelli C."/>
            <person name="Schilde C."/>
            <person name="Kianianmomeni A."/>
            <person name="Burglin T.R."/>
            <person name="Frech C."/>
            <person name="Turcotte B."/>
            <person name="Kopec K.O."/>
            <person name="Synnott J.M."/>
            <person name="Choo C."/>
            <person name="Paponov I."/>
            <person name="Finkler A."/>
            <person name="Soon Heng Tan C."/>
            <person name="Hutchins A.P."/>
            <person name="Weinmeier T."/>
            <person name="Rattei T."/>
            <person name="Chu J.S."/>
            <person name="Gimenez G."/>
            <person name="Irimia M."/>
            <person name="Rigden D.J."/>
            <person name="Fitzpatrick D.A."/>
            <person name="Lorenzo-Morales J."/>
            <person name="Bateman A."/>
            <person name="Chiu C.H."/>
            <person name="Tang P."/>
            <person name="Hegemann P."/>
            <person name="Fromm H."/>
            <person name="Raoult D."/>
            <person name="Greub G."/>
            <person name="Miranda-Saavedra D."/>
            <person name="Chen N."/>
            <person name="Nash P."/>
            <person name="Ginger M.L."/>
            <person name="Horn M."/>
            <person name="Schaap P."/>
            <person name="Caler L."/>
            <person name="Loftus B."/>
        </authorList>
    </citation>
    <scope>NUCLEOTIDE SEQUENCE [LARGE SCALE GENOMIC DNA]</scope>
    <source>
        <strain evidence="2 3">Neff</strain>
    </source>
</reference>
<name>L8GIP7_ACACF</name>
<proteinExistence type="predicted"/>
<sequence>MQNYGHAVVLPLTNETMASFLREWKKRLPHLRLQIGKKSRADLIEKIRAFAIANPAVQLAEGDDTMEVEEEMTPSQSLAALPTSSPSDARK</sequence>
<evidence type="ECO:0000313" key="3">
    <source>
        <dbReference type="Proteomes" id="UP000011083"/>
    </source>
</evidence>
<accession>L8GIP7</accession>
<feature type="region of interest" description="Disordered" evidence="1">
    <location>
        <begin position="64"/>
        <end position="91"/>
    </location>
</feature>
<feature type="compositionally biased region" description="Polar residues" evidence="1">
    <location>
        <begin position="73"/>
        <end position="91"/>
    </location>
</feature>
<dbReference type="KEGG" id="acan:ACA1_091030"/>
<dbReference type="AlphaFoldDB" id="L8GIP7"/>
<evidence type="ECO:0000256" key="1">
    <source>
        <dbReference type="SAM" id="MobiDB-lite"/>
    </source>
</evidence>
<protein>
    <submittedName>
        <fullName evidence="2">Uncharacterized protein</fullName>
    </submittedName>
</protein>
<gene>
    <name evidence="2" type="ORF">ACA1_091030</name>
</gene>
<organism evidence="2 3">
    <name type="scientific">Acanthamoeba castellanii (strain ATCC 30010 / Neff)</name>
    <dbReference type="NCBI Taxonomy" id="1257118"/>
    <lineage>
        <taxon>Eukaryota</taxon>
        <taxon>Amoebozoa</taxon>
        <taxon>Discosea</taxon>
        <taxon>Longamoebia</taxon>
        <taxon>Centramoebida</taxon>
        <taxon>Acanthamoebidae</taxon>
        <taxon>Acanthamoeba</taxon>
    </lineage>
</organism>
<keyword evidence="3" id="KW-1185">Reference proteome</keyword>
<dbReference type="GeneID" id="14913642"/>
<evidence type="ECO:0000313" key="2">
    <source>
        <dbReference type="EMBL" id="ELR12603.1"/>
    </source>
</evidence>